<dbReference type="PANTHER" id="PTHR32100">
    <property type="entry name" value="OMEGA-6 FATTY ACID DESATURASE, CHLOROPLASTIC"/>
    <property type="match status" value="1"/>
</dbReference>
<evidence type="ECO:0000256" key="2">
    <source>
        <dbReference type="SAM" id="Phobius"/>
    </source>
</evidence>
<reference evidence="4 5" key="1">
    <citation type="journal article" date="2018" name="Mol. Biol. Evol.">
        <title>Broad Genomic Sampling Reveals a Smut Pathogenic Ancestry of the Fungal Clade Ustilaginomycotina.</title>
        <authorList>
            <person name="Kijpornyongpan T."/>
            <person name="Mondo S.J."/>
            <person name="Barry K."/>
            <person name="Sandor L."/>
            <person name="Lee J."/>
            <person name="Lipzen A."/>
            <person name="Pangilinan J."/>
            <person name="LaButti K."/>
            <person name="Hainaut M."/>
            <person name="Henrissat B."/>
            <person name="Grigoriev I.V."/>
            <person name="Spatafora J.W."/>
            <person name="Aime M.C."/>
        </authorList>
    </citation>
    <scope>NUCLEOTIDE SEQUENCE [LARGE SCALE GENOMIC DNA]</scope>
    <source>
        <strain evidence="4 5">MCA 5214</strain>
    </source>
</reference>
<dbReference type="CDD" id="cd03507">
    <property type="entry name" value="Delta12-FADS-like"/>
    <property type="match status" value="1"/>
</dbReference>
<feature type="transmembrane region" description="Helical" evidence="2">
    <location>
        <begin position="321"/>
        <end position="342"/>
    </location>
</feature>
<keyword evidence="2" id="KW-1133">Transmembrane helix</keyword>
<feature type="transmembrane region" description="Helical" evidence="2">
    <location>
        <begin position="348"/>
        <end position="368"/>
    </location>
</feature>
<organism evidence="4 5">
    <name type="scientific">Jaminaea rosea</name>
    <dbReference type="NCBI Taxonomy" id="1569628"/>
    <lineage>
        <taxon>Eukaryota</taxon>
        <taxon>Fungi</taxon>
        <taxon>Dikarya</taxon>
        <taxon>Basidiomycota</taxon>
        <taxon>Ustilaginomycotina</taxon>
        <taxon>Exobasidiomycetes</taxon>
        <taxon>Microstromatales</taxon>
        <taxon>Microstromatales incertae sedis</taxon>
        <taxon>Jaminaea</taxon>
    </lineage>
</organism>
<keyword evidence="5" id="KW-1185">Reference proteome</keyword>
<evidence type="ECO:0000259" key="3">
    <source>
        <dbReference type="Pfam" id="PF00487"/>
    </source>
</evidence>
<dbReference type="GO" id="GO:0016491">
    <property type="term" value="F:oxidoreductase activity"/>
    <property type="evidence" value="ECO:0007669"/>
    <property type="project" value="InterPro"/>
</dbReference>
<sequence>MSSSAVAPSASEAIPRKSSTTASSNKSDFPTADVRYSTRQAKAYKKEDLQQFNVPELTIKDLLTAIPKHCFERSTSKSFIHLLGDFVIVAALGYAATWINPTIASTNWEASPLTPYISASVQASAAKTVGWASYWWWQGLAMTGIWVVAHECGHQAFSPSKTINNTVGWVLHSALLVPYHSWRISHARHHAATGHLTRDEVFVPKTRAQKGLLPLRPAETSQSDAEDEQNVNEALQGSQKEQEIANAPAQPPIEEETWGEFLAELFEDAPAYAFIYLLVQQLFGWPMYLLKNSSGQLHYPKGTNHFNPESIIFDKRHRSQIIVSDIGIALTIGALALAAHMTSFRDVIAYYGIPYICVNHWLVMITFLQHTDPILPHYSADAWTFPRGALCTIDRKWLGPIIGPYLLHGIAETHVAHHISSKIPHYNAWEATEALKQRLGEHYHCAEENVFVSLWKTVRKCRFIDENDKVAFYRDAHGVPTRVAKDVDGGSDSGLALSE</sequence>
<proteinExistence type="predicted"/>
<dbReference type="EMBL" id="KZ819662">
    <property type="protein sequence ID" value="PWN30070.1"/>
    <property type="molecule type" value="Genomic_DNA"/>
</dbReference>
<evidence type="ECO:0000256" key="1">
    <source>
        <dbReference type="SAM" id="MobiDB-lite"/>
    </source>
</evidence>
<dbReference type="InterPro" id="IPR005804">
    <property type="entry name" value="FA_desaturase_dom"/>
</dbReference>
<feature type="compositionally biased region" description="Low complexity" evidence="1">
    <location>
        <begin position="1"/>
        <end position="13"/>
    </location>
</feature>
<accession>A0A316UXN3</accession>
<dbReference type="InterPro" id="IPR012171">
    <property type="entry name" value="Fatty_acid_desaturase"/>
</dbReference>
<dbReference type="STRING" id="1569628.A0A316UXN3"/>
<feature type="region of interest" description="Disordered" evidence="1">
    <location>
        <begin position="1"/>
        <end position="33"/>
    </location>
</feature>
<feature type="region of interest" description="Disordered" evidence="1">
    <location>
        <begin position="213"/>
        <end position="249"/>
    </location>
</feature>
<dbReference type="RefSeq" id="XP_025364682.1">
    <property type="nucleotide sequence ID" value="XM_025507604.1"/>
</dbReference>
<keyword evidence="2" id="KW-0812">Transmembrane</keyword>
<evidence type="ECO:0000313" key="5">
    <source>
        <dbReference type="Proteomes" id="UP000245884"/>
    </source>
</evidence>
<dbReference type="OrthoDB" id="1461976at2759"/>
<feature type="compositionally biased region" description="Polar residues" evidence="1">
    <location>
        <begin position="17"/>
        <end position="28"/>
    </location>
</feature>
<gene>
    <name evidence="4" type="ORF">BDZ90DRAFT_247649</name>
</gene>
<dbReference type="AlphaFoldDB" id="A0A316UXN3"/>
<feature type="domain" description="Fatty acid desaturase" evidence="3">
    <location>
        <begin position="130"/>
        <end position="207"/>
    </location>
</feature>
<dbReference type="GeneID" id="37029427"/>
<evidence type="ECO:0000313" key="4">
    <source>
        <dbReference type="EMBL" id="PWN30070.1"/>
    </source>
</evidence>
<keyword evidence="2" id="KW-0472">Membrane</keyword>
<dbReference type="Pfam" id="PF00487">
    <property type="entry name" value="FA_desaturase"/>
    <property type="match status" value="2"/>
</dbReference>
<dbReference type="Proteomes" id="UP000245884">
    <property type="component" value="Unassembled WGS sequence"/>
</dbReference>
<dbReference type="GO" id="GO:0006629">
    <property type="term" value="P:lipid metabolic process"/>
    <property type="evidence" value="ECO:0007669"/>
    <property type="project" value="InterPro"/>
</dbReference>
<name>A0A316UXN3_9BASI</name>
<protein>
    <recommendedName>
        <fullName evidence="3">Fatty acid desaturase domain-containing protein</fullName>
    </recommendedName>
</protein>
<feature type="domain" description="Fatty acid desaturase" evidence="3">
    <location>
        <begin position="271"/>
        <end position="443"/>
    </location>
</feature>